<comment type="cofactor">
    <cofactor evidence="10">
        <name>Mg(2+)</name>
        <dbReference type="ChEBI" id="CHEBI:18420"/>
    </cofactor>
    <text evidence="10">Binds 1 Mg(2+) ion per subunit.</text>
</comment>
<dbReference type="GO" id="GO:0005737">
    <property type="term" value="C:cytoplasm"/>
    <property type="evidence" value="ECO:0007669"/>
    <property type="project" value="TreeGrafter"/>
</dbReference>
<evidence type="ECO:0000256" key="1">
    <source>
        <dbReference type="ARBA" id="ARBA00003814"/>
    </source>
</evidence>
<evidence type="ECO:0000313" key="13">
    <source>
        <dbReference type="Proteomes" id="UP000285875"/>
    </source>
</evidence>
<dbReference type="Proteomes" id="UP000285875">
    <property type="component" value="Chromosome"/>
</dbReference>
<dbReference type="EC" id="2.5.1.3" evidence="10"/>
<sequence>MTHTEPLDIRCYLVTSGTDLHTVETAARAAAAGAGMVQVRAKQLPTAELLALLTVVAEAVHRAAPATRVVVDDRADVAFAAMHAGAPVHGVHLGWDDLPVEAARAMLGPDAIIGLTTGTADLVRRAEALSEYIDYLGCGPFRPTPTKNSGRTPLGVEGYRPLVAETRLPMVAIGDVGPRDAPALAATGVAGVAVVRAIMTADHPEDVVHQILRAFPRP</sequence>
<comment type="function">
    <text evidence="1 10">Condenses 4-methyl-5-(beta-hydroxyethyl)thiazole monophosphate (THZ-P) and 2-methyl-4-amino-5-hydroxymethyl pyrimidine pyrophosphate (HMP-PP) to form thiamine monophosphate (TMP).</text>
</comment>
<evidence type="ECO:0000256" key="4">
    <source>
        <dbReference type="ARBA" id="ARBA00022723"/>
    </source>
</evidence>
<feature type="binding site" evidence="10">
    <location>
        <position position="72"/>
    </location>
    <ligand>
        <name>4-amino-2-methyl-5-(diphosphooxymethyl)pyrimidine</name>
        <dbReference type="ChEBI" id="CHEBI:57841"/>
    </ligand>
</feature>
<evidence type="ECO:0000313" key="12">
    <source>
        <dbReference type="EMBL" id="AZZ40464.1"/>
    </source>
</evidence>
<evidence type="ECO:0000256" key="6">
    <source>
        <dbReference type="ARBA" id="ARBA00022977"/>
    </source>
</evidence>
<dbReference type="KEGG" id="aji:C0Z10_12770"/>
<dbReference type="CDD" id="cd00564">
    <property type="entry name" value="TMP_TenI"/>
    <property type="match status" value="1"/>
</dbReference>
<comment type="catalytic activity">
    <reaction evidence="7 10">
        <text>4-methyl-5-(2-phosphooxyethyl)-thiazole + 4-amino-2-methyl-5-(diphosphooxymethyl)pyrimidine + H(+) = thiamine phosphate + diphosphate</text>
        <dbReference type="Rhea" id="RHEA:22328"/>
        <dbReference type="ChEBI" id="CHEBI:15378"/>
        <dbReference type="ChEBI" id="CHEBI:33019"/>
        <dbReference type="ChEBI" id="CHEBI:37575"/>
        <dbReference type="ChEBI" id="CHEBI:57841"/>
        <dbReference type="ChEBI" id="CHEBI:58296"/>
        <dbReference type="EC" id="2.5.1.3"/>
    </reaction>
</comment>
<evidence type="ECO:0000256" key="5">
    <source>
        <dbReference type="ARBA" id="ARBA00022842"/>
    </source>
</evidence>
<evidence type="ECO:0000256" key="9">
    <source>
        <dbReference type="ARBA" id="ARBA00047883"/>
    </source>
</evidence>
<comment type="catalytic activity">
    <reaction evidence="8 10">
        <text>2-(2-carboxy-4-methylthiazol-5-yl)ethyl phosphate + 4-amino-2-methyl-5-(diphosphooxymethyl)pyrimidine + 2 H(+) = thiamine phosphate + CO2 + diphosphate</text>
        <dbReference type="Rhea" id="RHEA:47848"/>
        <dbReference type="ChEBI" id="CHEBI:15378"/>
        <dbReference type="ChEBI" id="CHEBI:16526"/>
        <dbReference type="ChEBI" id="CHEBI:33019"/>
        <dbReference type="ChEBI" id="CHEBI:37575"/>
        <dbReference type="ChEBI" id="CHEBI:57841"/>
        <dbReference type="ChEBI" id="CHEBI:62890"/>
        <dbReference type="EC" id="2.5.1.3"/>
    </reaction>
</comment>
<dbReference type="GO" id="GO:0009229">
    <property type="term" value="P:thiamine diphosphate biosynthetic process"/>
    <property type="evidence" value="ECO:0007669"/>
    <property type="project" value="UniProtKB-UniRule"/>
</dbReference>
<evidence type="ECO:0000256" key="7">
    <source>
        <dbReference type="ARBA" id="ARBA00047334"/>
    </source>
</evidence>
<feature type="binding site" evidence="10">
    <location>
        <begin position="38"/>
        <end position="42"/>
    </location>
    <ligand>
        <name>4-amino-2-methyl-5-(diphosphooxymethyl)pyrimidine</name>
        <dbReference type="ChEBI" id="CHEBI:57841"/>
    </ligand>
</feature>
<dbReference type="UniPathway" id="UPA00060">
    <property type="reaction ID" value="UER00141"/>
</dbReference>
<dbReference type="GO" id="GO:0009228">
    <property type="term" value="P:thiamine biosynthetic process"/>
    <property type="evidence" value="ECO:0007669"/>
    <property type="project" value="UniProtKB-KW"/>
</dbReference>
<evidence type="ECO:0000256" key="3">
    <source>
        <dbReference type="ARBA" id="ARBA00022679"/>
    </source>
</evidence>
<feature type="binding site" evidence="10">
    <location>
        <position position="73"/>
    </location>
    <ligand>
        <name>Mg(2+)</name>
        <dbReference type="ChEBI" id="CHEBI:18420"/>
    </ligand>
</feature>
<dbReference type="RefSeq" id="WP_097799622.1">
    <property type="nucleotide sequence ID" value="NZ_CP025570.1"/>
</dbReference>
<gene>
    <name evidence="10" type="primary">thiE</name>
    <name evidence="12" type="ORF">C0Z10_12770</name>
</gene>
<evidence type="ECO:0000256" key="2">
    <source>
        <dbReference type="ARBA" id="ARBA00005165"/>
    </source>
</evidence>
<dbReference type="InterPro" id="IPR022998">
    <property type="entry name" value="ThiamineP_synth_TenI"/>
</dbReference>
<comment type="similarity">
    <text evidence="10">Belongs to the thiamine-phosphate synthase family.</text>
</comment>
<dbReference type="GO" id="GO:0000287">
    <property type="term" value="F:magnesium ion binding"/>
    <property type="evidence" value="ECO:0007669"/>
    <property type="project" value="UniProtKB-UniRule"/>
</dbReference>
<feature type="binding site" evidence="10">
    <location>
        <position position="97"/>
    </location>
    <ligand>
        <name>Mg(2+)</name>
        <dbReference type="ChEBI" id="CHEBI:18420"/>
    </ligand>
</feature>
<dbReference type="InterPro" id="IPR034291">
    <property type="entry name" value="TMP_synthase"/>
</dbReference>
<keyword evidence="6 10" id="KW-0784">Thiamine biosynthesis</keyword>
<keyword evidence="5 10" id="KW-0460">Magnesium</keyword>
<dbReference type="PANTHER" id="PTHR20857:SF15">
    <property type="entry name" value="THIAMINE-PHOSPHATE SYNTHASE"/>
    <property type="match status" value="1"/>
</dbReference>
<reference evidence="13" key="1">
    <citation type="submission" date="2017-12" db="EMBL/GenBank/DDBJ databases">
        <title>Whole genome sequencing of Acidipropionibacterium jensenii strains JS279 and JS280.</title>
        <authorList>
            <person name="Deptula P."/>
            <person name="Laine P."/>
            <person name="Smolander O.-P."/>
            <person name="Paulin L."/>
            <person name="Auvinen P."/>
            <person name="Varmanen P."/>
        </authorList>
    </citation>
    <scope>NUCLEOTIDE SEQUENCE [LARGE SCALE GENOMIC DNA]</scope>
    <source>
        <strain evidence="13">JS280</strain>
    </source>
</reference>
<feature type="binding site" evidence="10">
    <location>
        <position position="116"/>
    </location>
    <ligand>
        <name>4-amino-2-methyl-5-(diphosphooxymethyl)pyrimidine</name>
        <dbReference type="ChEBI" id="CHEBI:57841"/>
    </ligand>
</feature>
<dbReference type="PANTHER" id="PTHR20857">
    <property type="entry name" value="THIAMINE-PHOSPHATE PYROPHOSPHORYLASE"/>
    <property type="match status" value="1"/>
</dbReference>
<proteinExistence type="inferred from homology"/>
<feature type="binding site" evidence="10">
    <location>
        <begin position="144"/>
        <end position="146"/>
    </location>
    <ligand>
        <name>2-[(2R,5Z)-2-carboxy-4-methylthiazol-5(2H)-ylidene]ethyl phosphate</name>
        <dbReference type="ChEBI" id="CHEBI:62899"/>
    </ligand>
</feature>
<accession>A0A3T0S258</accession>
<dbReference type="InterPro" id="IPR036206">
    <property type="entry name" value="ThiamineP_synth_sf"/>
</dbReference>
<dbReference type="SUPFAM" id="SSF51391">
    <property type="entry name" value="Thiamin phosphate synthase"/>
    <property type="match status" value="1"/>
</dbReference>
<dbReference type="HAMAP" id="MF_00097">
    <property type="entry name" value="TMP_synthase"/>
    <property type="match status" value="1"/>
</dbReference>
<organism evidence="12 13">
    <name type="scientific">Acidipropionibacterium jensenii</name>
    <dbReference type="NCBI Taxonomy" id="1749"/>
    <lineage>
        <taxon>Bacteria</taxon>
        <taxon>Bacillati</taxon>
        <taxon>Actinomycetota</taxon>
        <taxon>Actinomycetes</taxon>
        <taxon>Propionibacteriales</taxon>
        <taxon>Propionibacteriaceae</taxon>
        <taxon>Acidipropionibacterium</taxon>
    </lineage>
</organism>
<dbReference type="Pfam" id="PF02581">
    <property type="entry name" value="TMP-TENI"/>
    <property type="match status" value="1"/>
</dbReference>
<dbReference type="GO" id="GO:0004789">
    <property type="term" value="F:thiamine-phosphate diphosphorylase activity"/>
    <property type="evidence" value="ECO:0007669"/>
    <property type="project" value="UniProtKB-UniRule"/>
</dbReference>
<evidence type="ECO:0000256" key="8">
    <source>
        <dbReference type="ARBA" id="ARBA00047851"/>
    </source>
</evidence>
<evidence type="ECO:0000259" key="11">
    <source>
        <dbReference type="Pfam" id="PF02581"/>
    </source>
</evidence>
<comment type="pathway">
    <text evidence="2 10">Cofactor biosynthesis; thiamine diphosphate biosynthesis; thiamine phosphate from 4-amino-2-methyl-5-diphosphomethylpyrimidine and 4-methyl-5-(2-phosphoethyl)-thiazole: step 1/1.</text>
</comment>
<feature type="binding site" evidence="10">
    <location>
        <position position="147"/>
    </location>
    <ligand>
        <name>4-amino-2-methyl-5-(diphosphooxymethyl)pyrimidine</name>
        <dbReference type="ChEBI" id="CHEBI:57841"/>
    </ligand>
</feature>
<comment type="caution">
    <text evidence="10">Lacks conserved residue(s) required for the propagation of feature annotation.</text>
</comment>
<dbReference type="AlphaFoldDB" id="A0A3T0S258"/>
<comment type="catalytic activity">
    <reaction evidence="9 10">
        <text>2-[(2R,5Z)-2-carboxy-4-methylthiazol-5(2H)-ylidene]ethyl phosphate + 4-amino-2-methyl-5-(diphosphooxymethyl)pyrimidine + 2 H(+) = thiamine phosphate + CO2 + diphosphate</text>
        <dbReference type="Rhea" id="RHEA:47844"/>
        <dbReference type="ChEBI" id="CHEBI:15378"/>
        <dbReference type="ChEBI" id="CHEBI:16526"/>
        <dbReference type="ChEBI" id="CHEBI:33019"/>
        <dbReference type="ChEBI" id="CHEBI:37575"/>
        <dbReference type="ChEBI" id="CHEBI:57841"/>
        <dbReference type="ChEBI" id="CHEBI:62899"/>
        <dbReference type="EC" id="2.5.1.3"/>
    </reaction>
</comment>
<keyword evidence="3 10" id="KW-0808">Transferase</keyword>
<feature type="domain" description="Thiamine phosphate synthase/TenI" evidence="11">
    <location>
        <begin position="11"/>
        <end position="198"/>
    </location>
</feature>
<dbReference type="InterPro" id="IPR013785">
    <property type="entry name" value="Aldolase_TIM"/>
</dbReference>
<protein>
    <recommendedName>
        <fullName evidence="10">Thiamine-phosphate synthase</fullName>
        <shortName evidence="10">TP synthase</shortName>
        <shortName evidence="10">TPS</shortName>
        <ecNumber evidence="10">2.5.1.3</ecNumber>
    </recommendedName>
    <alternativeName>
        <fullName evidence="10">Thiamine-phosphate pyrophosphorylase</fullName>
        <shortName evidence="10">TMP pyrophosphorylase</shortName>
        <shortName evidence="10">TMP-PPase</shortName>
    </alternativeName>
</protein>
<dbReference type="Gene3D" id="3.20.20.70">
    <property type="entry name" value="Aldolase class I"/>
    <property type="match status" value="1"/>
</dbReference>
<keyword evidence="4 10" id="KW-0479">Metal-binding</keyword>
<dbReference type="NCBIfam" id="NF000740">
    <property type="entry name" value="PRK00043.3-4"/>
    <property type="match status" value="1"/>
</dbReference>
<dbReference type="EMBL" id="CP025570">
    <property type="protein sequence ID" value="AZZ40464.1"/>
    <property type="molecule type" value="Genomic_DNA"/>
</dbReference>
<evidence type="ECO:0000256" key="10">
    <source>
        <dbReference type="HAMAP-Rule" id="MF_00097"/>
    </source>
</evidence>
<name>A0A3T0S258_9ACTN</name>